<comment type="caution">
    <text evidence="2">The sequence shown here is derived from an EMBL/GenBank/DDBJ whole genome shotgun (WGS) entry which is preliminary data.</text>
</comment>
<feature type="transmembrane region" description="Helical" evidence="1">
    <location>
        <begin position="31"/>
        <end position="49"/>
    </location>
</feature>
<dbReference type="Proteomes" id="UP000018559">
    <property type="component" value="Unassembled WGS sequence"/>
</dbReference>
<accession>V7HV99</accession>
<name>V7HV99_9LACO</name>
<reference evidence="2 3" key="1">
    <citation type="journal article" date="2014" name="Genome Announc.">
        <title>The Genome of the Predominant Equine Lactobacillus Species, Lactobacillus equi, Is Reflective of Its Lifestyle Adaptations to an Herbivorous Host.</title>
        <authorList>
            <person name="O'Donnell M.M."/>
            <person name="Harris H.M."/>
            <person name="O'Toole P.W."/>
            <person name="Ross R.P."/>
        </authorList>
    </citation>
    <scope>NUCLEOTIDE SEQUENCE [LARGE SCALE GENOMIC DNA]</scope>
    <source>
        <strain evidence="2 3">DPC 6820</strain>
    </source>
</reference>
<keyword evidence="3" id="KW-1185">Reference proteome</keyword>
<gene>
    <name evidence="2" type="ORF">LEQ_2195c</name>
</gene>
<evidence type="ECO:0000256" key="1">
    <source>
        <dbReference type="SAM" id="Phobius"/>
    </source>
</evidence>
<keyword evidence="1" id="KW-0472">Membrane</keyword>
<dbReference type="PATRIC" id="fig|1392007.3.peg.2048"/>
<dbReference type="EMBL" id="AWWH01000201">
    <property type="protein sequence ID" value="ETA73190.1"/>
    <property type="molecule type" value="Genomic_DNA"/>
</dbReference>
<evidence type="ECO:0008006" key="4">
    <source>
        <dbReference type="Google" id="ProtNLM"/>
    </source>
</evidence>
<evidence type="ECO:0000313" key="2">
    <source>
        <dbReference type="EMBL" id="ETA73190.1"/>
    </source>
</evidence>
<feature type="transmembrane region" description="Helical" evidence="1">
    <location>
        <begin position="7"/>
        <end position="25"/>
    </location>
</feature>
<organism evidence="2 3">
    <name type="scientific">Ligilactobacillus equi DPC 6820</name>
    <dbReference type="NCBI Taxonomy" id="1392007"/>
    <lineage>
        <taxon>Bacteria</taxon>
        <taxon>Bacillati</taxon>
        <taxon>Bacillota</taxon>
        <taxon>Bacilli</taxon>
        <taxon>Lactobacillales</taxon>
        <taxon>Lactobacillaceae</taxon>
        <taxon>Ligilactobacillus</taxon>
    </lineage>
</organism>
<protein>
    <recommendedName>
        <fullName evidence="4">Integral membrane protein</fullName>
    </recommendedName>
</protein>
<dbReference type="RefSeq" id="WP_023860624.1">
    <property type="nucleotide sequence ID" value="NZ_AWWH01000201.1"/>
</dbReference>
<sequence length="59" mass="6427">MKHLTAMFWGAIYGEVLGFLVSSLTGEHFTMGISALIPAIAGWLFVALVQKFIDTPAEK</sequence>
<keyword evidence="1" id="KW-0812">Transmembrane</keyword>
<dbReference type="AlphaFoldDB" id="V7HV99"/>
<dbReference type="InterPro" id="IPR021324">
    <property type="entry name" value="DUF2929"/>
</dbReference>
<keyword evidence="1" id="KW-1133">Transmembrane helix</keyword>
<dbReference type="Pfam" id="PF11151">
    <property type="entry name" value="DUF2929"/>
    <property type="match status" value="1"/>
</dbReference>
<evidence type="ECO:0000313" key="3">
    <source>
        <dbReference type="Proteomes" id="UP000018559"/>
    </source>
</evidence>
<proteinExistence type="predicted"/>